<protein>
    <submittedName>
        <fullName evidence="7">Alpha-glucosidase</fullName>
    </submittedName>
</protein>
<sequence length="835" mass="95886">MKNSTKLLTVDNQTDYLDLDTNGAKFRIYLLDQNIIRIRSTFDDEFAPEESYALIKTAWPDKTDELMKDERTRVKPLPIDLQQPKEGQYTVSNGKYTLHIYAEPFYMEITDENGNVVHKDLPKRSYVEDDNGRRTHYSQMGDHEKFYGFGEKSGPLNKYKRRMRMHNTDSLGWDAKRSDPLYKMIPFYIYLNCENNIASGLFYNNSNDSVFDMDCEHSNYWLRYSYFQADGGDLDVFFIGGPTVKDVVEHYTDLTGKSAMMPMSSLGYMGSTMFYSELPEGDDKAILNFVDTCKQNHIPCDGFFLSSGYVVDEQTQKRFFFRWNKRRFPDPQKFVDDLKTRGALLAPNVKPGILLKHPDNPDLSKRDAFIKDESGQHDQVNQYWGGPANFIDFTNPAGRKAWTFYLTNSLLKYGITSVWNDNNEYETVDGSATINMEGMKNKKMDDMRPLQSTIMAKVAQQAVHQYNPDARPYVINRAGFAGIQRYAQTWAGDNSTNWTSVKYNIPVILGMGLSGVANQGCDIGGFYGPLPEPELLVRWVQNGIFQPRFSIHSANTDNTVTEPYMYPNYTKYIAHAIQLRYRLVPYLYSLLYEAHVTGAPVMRPLVYEFQNDPHVLDESFEFMLGHSLLVANVLDKGQTEKQVYLPKGANWIDLKTYQRYEGGQTITIPVDMSSIPMFLRSGAIIPEAPHLMNIHKETITNLDLLIEPTADTSFTIYEDDGETMAYKKGQSLRTHVTAHAQPEGVMVDFKREGDYQTKVKTMNLSVYCPRMAPVEVKVAGQSLHRFLKKEDYDHAESGWWFDGETRQAKVHYQNPTTANYQAQLQFTMKDLISIQ</sequence>
<dbReference type="InterPro" id="IPR011013">
    <property type="entry name" value="Gal_mutarotase_sf_dom"/>
</dbReference>
<evidence type="ECO:0000256" key="2">
    <source>
        <dbReference type="RuleBase" id="RU361185"/>
    </source>
</evidence>
<dbReference type="SUPFAM" id="SSF51011">
    <property type="entry name" value="Glycosyl hydrolase domain"/>
    <property type="match status" value="1"/>
</dbReference>
<dbReference type="Pfam" id="PF17137">
    <property type="entry name" value="DUF5110"/>
    <property type="match status" value="1"/>
</dbReference>
<dbReference type="Pfam" id="PF13802">
    <property type="entry name" value="Gal_mutarotas_2"/>
    <property type="match status" value="1"/>
</dbReference>
<dbReference type="CDD" id="cd06599">
    <property type="entry name" value="GH31_glycosidase_Aec37"/>
    <property type="match status" value="1"/>
</dbReference>
<evidence type="ECO:0000259" key="5">
    <source>
        <dbReference type="Pfam" id="PF17137"/>
    </source>
</evidence>
<dbReference type="CDD" id="cd14752">
    <property type="entry name" value="GH31_N"/>
    <property type="match status" value="1"/>
</dbReference>
<dbReference type="InterPro" id="IPR013780">
    <property type="entry name" value="Glyco_hydro_b"/>
</dbReference>
<dbReference type="InterPro" id="IPR017853">
    <property type="entry name" value="GH"/>
</dbReference>
<evidence type="ECO:0000256" key="1">
    <source>
        <dbReference type="ARBA" id="ARBA00007806"/>
    </source>
</evidence>
<organism evidence="7 8">
    <name type="scientific">Limosilactobacillus secaliphilus</name>
    <dbReference type="NCBI Taxonomy" id="396268"/>
    <lineage>
        <taxon>Bacteria</taxon>
        <taxon>Bacillati</taxon>
        <taxon>Bacillota</taxon>
        <taxon>Bacilli</taxon>
        <taxon>Lactobacillales</taxon>
        <taxon>Lactobacillaceae</taxon>
        <taxon>Limosilactobacillus</taxon>
    </lineage>
</organism>
<dbReference type="SUPFAM" id="SSF74650">
    <property type="entry name" value="Galactose mutarotase-like"/>
    <property type="match status" value="1"/>
</dbReference>
<comment type="caution">
    <text evidence="7">The sequence shown here is derived from an EMBL/GenBank/DDBJ whole genome shotgun (WGS) entry which is preliminary data.</text>
</comment>
<dbReference type="InterPro" id="IPR033403">
    <property type="entry name" value="DUF5110"/>
</dbReference>
<accession>A0A0R2I8T9</accession>
<dbReference type="SUPFAM" id="SSF51445">
    <property type="entry name" value="(Trans)glycosidases"/>
    <property type="match status" value="1"/>
</dbReference>
<dbReference type="Proteomes" id="UP000050934">
    <property type="component" value="Unassembled WGS sequence"/>
</dbReference>
<evidence type="ECO:0000259" key="4">
    <source>
        <dbReference type="Pfam" id="PF13802"/>
    </source>
</evidence>
<evidence type="ECO:0000259" key="3">
    <source>
        <dbReference type="Pfam" id="PF01055"/>
    </source>
</evidence>
<keyword evidence="2" id="KW-0378">Hydrolase</keyword>
<feature type="domain" description="Glycosyl hydrolase family 31 C-terminal" evidence="6">
    <location>
        <begin position="598"/>
        <end position="685"/>
    </location>
</feature>
<reference evidence="7 8" key="1">
    <citation type="journal article" date="2015" name="Genome Announc.">
        <title>Expanding the biotechnology potential of lactobacilli through comparative genomics of 213 strains and associated genera.</title>
        <authorList>
            <person name="Sun Z."/>
            <person name="Harris H.M."/>
            <person name="McCann A."/>
            <person name="Guo C."/>
            <person name="Argimon S."/>
            <person name="Zhang W."/>
            <person name="Yang X."/>
            <person name="Jeffery I.B."/>
            <person name="Cooney J.C."/>
            <person name="Kagawa T.F."/>
            <person name="Liu W."/>
            <person name="Song Y."/>
            <person name="Salvetti E."/>
            <person name="Wrobel A."/>
            <person name="Rasinkangas P."/>
            <person name="Parkhill J."/>
            <person name="Rea M.C."/>
            <person name="O'Sullivan O."/>
            <person name="Ritari J."/>
            <person name="Douillard F.P."/>
            <person name="Paul Ross R."/>
            <person name="Yang R."/>
            <person name="Briner A.E."/>
            <person name="Felis G.E."/>
            <person name="de Vos W.M."/>
            <person name="Barrangou R."/>
            <person name="Klaenhammer T.R."/>
            <person name="Caufield P.W."/>
            <person name="Cui Y."/>
            <person name="Zhang H."/>
            <person name="O'Toole P.W."/>
        </authorList>
    </citation>
    <scope>NUCLEOTIDE SEQUENCE [LARGE SCALE GENOMIC DNA]</scope>
    <source>
        <strain evidence="7 8">DSM 17896</strain>
    </source>
</reference>
<feature type="domain" description="Glycoside hydrolase family 31 TIM barrel" evidence="3">
    <location>
        <begin position="259"/>
        <end position="590"/>
    </location>
</feature>
<dbReference type="OrthoDB" id="176168at2"/>
<dbReference type="Gene3D" id="3.20.20.80">
    <property type="entry name" value="Glycosidases"/>
    <property type="match status" value="1"/>
</dbReference>
<dbReference type="GO" id="GO:0030246">
    <property type="term" value="F:carbohydrate binding"/>
    <property type="evidence" value="ECO:0007669"/>
    <property type="project" value="InterPro"/>
</dbReference>
<gene>
    <name evidence="7" type="ORF">IV45_GL000918</name>
</gene>
<evidence type="ECO:0000259" key="6">
    <source>
        <dbReference type="Pfam" id="PF21365"/>
    </source>
</evidence>
<proteinExistence type="inferred from homology"/>
<dbReference type="PATRIC" id="fig|396268.3.peg.930"/>
<dbReference type="STRING" id="396268.IV45_GL000918"/>
<feature type="domain" description="DUF5110" evidence="5">
    <location>
        <begin position="702"/>
        <end position="766"/>
    </location>
</feature>
<name>A0A0R2I8T9_9LACO</name>
<keyword evidence="2" id="KW-0326">Glycosidase</keyword>
<evidence type="ECO:0000313" key="7">
    <source>
        <dbReference type="EMBL" id="KRN58471.1"/>
    </source>
</evidence>
<feature type="domain" description="Glycoside hydrolase family 31 N-terminal" evidence="4">
    <location>
        <begin position="26"/>
        <end position="212"/>
    </location>
</feature>
<keyword evidence="8" id="KW-1185">Reference proteome</keyword>
<dbReference type="GO" id="GO:0005975">
    <property type="term" value="P:carbohydrate metabolic process"/>
    <property type="evidence" value="ECO:0007669"/>
    <property type="project" value="InterPro"/>
</dbReference>
<dbReference type="InterPro" id="IPR048395">
    <property type="entry name" value="Glyco_hydro_31_C"/>
</dbReference>
<dbReference type="Pfam" id="PF01055">
    <property type="entry name" value="Glyco_hydro_31_2nd"/>
    <property type="match status" value="1"/>
</dbReference>
<dbReference type="Pfam" id="PF21365">
    <property type="entry name" value="Glyco_hydro_31_3rd"/>
    <property type="match status" value="1"/>
</dbReference>
<dbReference type="PANTHER" id="PTHR22762">
    <property type="entry name" value="ALPHA-GLUCOSIDASE"/>
    <property type="match status" value="1"/>
</dbReference>
<dbReference type="RefSeq" id="WP_057741899.1">
    <property type="nucleotide sequence ID" value="NZ_JQBW01000010.1"/>
</dbReference>
<evidence type="ECO:0000313" key="8">
    <source>
        <dbReference type="Proteomes" id="UP000050934"/>
    </source>
</evidence>
<comment type="similarity">
    <text evidence="1 2">Belongs to the glycosyl hydrolase 31 family.</text>
</comment>
<dbReference type="PANTHER" id="PTHR22762:SF165">
    <property type="entry name" value="PUTATIVE (AFU_ORTHOLOGUE AFUA_1G06560)-RELATED"/>
    <property type="match status" value="1"/>
</dbReference>
<dbReference type="GO" id="GO:0004553">
    <property type="term" value="F:hydrolase activity, hydrolyzing O-glycosyl compounds"/>
    <property type="evidence" value="ECO:0007669"/>
    <property type="project" value="InterPro"/>
</dbReference>
<dbReference type="Gene3D" id="2.60.40.1760">
    <property type="entry name" value="glycosyl hydrolase (family 31)"/>
    <property type="match status" value="1"/>
</dbReference>
<dbReference type="Gene3D" id="2.60.40.1180">
    <property type="entry name" value="Golgi alpha-mannosidase II"/>
    <property type="match status" value="2"/>
</dbReference>
<dbReference type="AlphaFoldDB" id="A0A0R2I8T9"/>
<dbReference type="InterPro" id="IPR025887">
    <property type="entry name" value="Glyco_hydro_31_N_dom"/>
</dbReference>
<dbReference type="EMBL" id="JQBW01000010">
    <property type="protein sequence ID" value="KRN58471.1"/>
    <property type="molecule type" value="Genomic_DNA"/>
</dbReference>
<dbReference type="InterPro" id="IPR000322">
    <property type="entry name" value="Glyco_hydro_31_TIM"/>
</dbReference>